<evidence type="ECO:0000259" key="9">
    <source>
        <dbReference type="Pfam" id="PF01431"/>
    </source>
</evidence>
<gene>
    <name evidence="11" type="ORF">K493DRAFT_227313</name>
</gene>
<feature type="chain" id="PRO_5012688748" evidence="8">
    <location>
        <begin position="22"/>
        <end position="675"/>
    </location>
</feature>
<feature type="domain" description="Peptidase M13 N-terminal" evidence="10">
    <location>
        <begin position="33"/>
        <end position="411"/>
    </location>
</feature>
<dbReference type="PANTHER" id="PTHR11733">
    <property type="entry name" value="ZINC METALLOPROTEASE FAMILY M13 NEPRILYSIN-RELATED"/>
    <property type="match status" value="1"/>
</dbReference>
<keyword evidence="3" id="KW-0645">Protease</keyword>
<sequence>MRKPIHLLVLSFSVNVSYVYAQDLPPQVPAASEDFYFHVNYDWIKNTTLPADESQWSTFSIVEEQNSKVLLTLLEKAGNSTTPSLLGDFYASGMNTTLIEQSGLDPIKALLNQVAIVRTPDDTAKAIGKLHSLLISVHGGSPLFGISAQPDSKNSTWTLSYIGQSGLSLPSREYYLDPDQAEIRQKYQEHVEKIFTLAQVKDGAAKAKVVLDFETALANNSLSSVEMRDVYRTYNKLTFDQLRALTPAFPWLTYCQSLGWPQGHCFGDGDVIVDSPNFLRYVNTLFSSFHADDWRTYLQWQVLGYGASYLGQQYEAQDFDFYGRTLSGQSEPSPRWKFMLGVIGSQIPDTLSQPFVQEKFKPEAKAQAQELVTLIQDALATRLQTIEWMGSETRARALEKLKGLDVKIGYPDKWDNYTDVKISRGQPLLSNILNASGVGFKHVLDTSNSATDKSTWYMTAYEVNAYYDPTSNSIAFPAGILQPPFFYPPDEKDPRGNAAANFGGIGAVIGHEITHGYDDQGRNYNAQGNLEDWWTPTDAAEFEKRAKIVVDLYSSYEIYGAKVNGNLTQGENIADIGGVKLSYLAFQEWQKNNPGAVGTVDGLSPEQQFFSAYAQVWKNVIRKEEALLRLRTDPHSPGIWRVNGPCSNFQEFYDAFGVKEGDKMYRSEAERANIW</sequence>
<evidence type="ECO:0000256" key="7">
    <source>
        <dbReference type="ARBA" id="ARBA00023049"/>
    </source>
</evidence>
<dbReference type="Gene3D" id="1.10.1380.10">
    <property type="entry name" value="Neutral endopeptidase , domain2"/>
    <property type="match status" value="1"/>
</dbReference>
<feature type="domain" description="Peptidase M13 C-terminal" evidence="9">
    <location>
        <begin position="464"/>
        <end position="670"/>
    </location>
</feature>
<dbReference type="PANTHER" id="PTHR11733:SF167">
    <property type="entry name" value="FI17812P1-RELATED"/>
    <property type="match status" value="1"/>
</dbReference>
<dbReference type="GO" id="GO:0016485">
    <property type="term" value="P:protein processing"/>
    <property type="evidence" value="ECO:0007669"/>
    <property type="project" value="TreeGrafter"/>
</dbReference>
<evidence type="ECO:0000259" key="10">
    <source>
        <dbReference type="Pfam" id="PF05649"/>
    </source>
</evidence>
<dbReference type="SUPFAM" id="SSF55486">
    <property type="entry name" value="Metalloproteases ('zincins'), catalytic domain"/>
    <property type="match status" value="1"/>
</dbReference>
<dbReference type="Proteomes" id="UP000193498">
    <property type="component" value="Unassembled WGS sequence"/>
</dbReference>
<evidence type="ECO:0000256" key="8">
    <source>
        <dbReference type="SAM" id="SignalP"/>
    </source>
</evidence>
<keyword evidence="5" id="KW-0378">Hydrolase</keyword>
<keyword evidence="7" id="KW-0482">Metalloprotease</keyword>
<dbReference type="InterPro" id="IPR042089">
    <property type="entry name" value="Peptidase_M13_dom_2"/>
</dbReference>
<keyword evidence="12" id="KW-1185">Reference proteome</keyword>
<keyword evidence="8" id="KW-0732">Signal</keyword>
<organism evidence="11 12">
    <name type="scientific">Basidiobolus meristosporus CBS 931.73</name>
    <dbReference type="NCBI Taxonomy" id="1314790"/>
    <lineage>
        <taxon>Eukaryota</taxon>
        <taxon>Fungi</taxon>
        <taxon>Fungi incertae sedis</taxon>
        <taxon>Zoopagomycota</taxon>
        <taxon>Entomophthoromycotina</taxon>
        <taxon>Basidiobolomycetes</taxon>
        <taxon>Basidiobolales</taxon>
        <taxon>Basidiobolaceae</taxon>
        <taxon>Basidiobolus</taxon>
    </lineage>
</organism>
<evidence type="ECO:0000256" key="5">
    <source>
        <dbReference type="ARBA" id="ARBA00022801"/>
    </source>
</evidence>
<dbReference type="Pfam" id="PF05649">
    <property type="entry name" value="Peptidase_M13_N"/>
    <property type="match status" value="1"/>
</dbReference>
<comment type="caution">
    <text evidence="11">The sequence shown here is derived from an EMBL/GenBank/DDBJ whole genome shotgun (WGS) entry which is preliminary data.</text>
</comment>
<evidence type="ECO:0000256" key="2">
    <source>
        <dbReference type="ARBA" id="ARBA00007357"/>
    </source>
</evidence>
<dbReference type="InterPro" id="IPR008753">
    <property type="entry name" value="Peptidase_M13_N"/>
</dbReference>
<dbReference type="PROSITE" id="PS51885">
    <property type="entry name" value="NEPRILYSIN"/>
    <property type="match status" value="1"/>
</dbReference>
<keyword evidence="6" id="KW-0862">Zinc</keyword>
<evidence type="ECO:0000313" key="11">
    <source>
        <dbReference type="EMBL" id="ORX91761.1"/>
    </source>
</evidence>
<evidence type="ECO:0000313" key="12">
    <source>
        <dbReference type="Proteomes" id="UP000193498"/>
    </source>
</evidence>
<dbReference type="Pfam" id="PF01431">
    <property type="entry name" value="Peptidase_M13"/>
    <property type="match status" value="1"/>
</dbReference>
<protein>
    <submittedName>
        <fullName evidence="11">Metalloendopeptidase pepo</fullName>
    </submittedName>
</protein>
<dbReference type="EMBL" id="MCFE01000308">
    <property type="protein sequence ID" value="ORX91761.1"/>
    <property type="molecule type" value="Genomic_DNA"/>
</dbReference>
<dbReference type="AlphaFoldDB" id="A0A1Y1Y169"/>
<dbReference type="InterPro" id="IPR000718">
    <property type="entry name" value="Peptidase_M13"/>
</dbReference>
<name>A0A1Y1Y169_9FUNG</name>
<evidence type="ECO:0000256" key="3">
    <source>
        <dbReference type="ARBA" id="ARBA00022670"/>
    </source>
</evidence>
<proteinExistence type="inferred from homology"/>
<evidence type="ECO:0000256" key="4">
    <source>
        <dbReference type="ARBA" id="ARBA00022723"/>
    </source>
</evidence>
<dbReference type="CDD" id="cd08662">
    <property type="entry name" value="M13"/>
    <property type="match status" value="1"/>
</dbReference>
<dbReference type="OrthoDB" id="6475849at2759"/>
<dbReference type="GO" id="GO:0046872">
    <property type="term" value="F:metal ion binding"/>
    <property type="evidence" value="ECO:0007669"/>
    <property type="project" value="UniProtKB-KW"/>
</dbReference>
<dbReference type="InterPro" id="IPR024079">
    <property type="entry name" value="MetalloPept_cat_dom_sf"/>
</dbReference>
<evidence type="ECO:0000256" key="1">
    <source>
        <dbReference type="ARBA" id="ARBA00001947"/>
    </source>
</evidence>
<dbReference type="InterPro" id="IPR018497">
    <property type="entry name" value="Peptidase_M13_C"/>
</dbReference>
<dbReference type="STRING" id="1314790.A0A1Y1Y169"/>
<dbReference type="PRINTS" id="PR00786">
    <property type="entry name" value="NEPRILYSIN"/>
</dbReference>
<comment type="similarity">
    <text evidence="2">Belongs to the peptidase M13 family.</text>
</comment>
<feature type="signal peptide" evidence="8">
    <location>
        <begin position="1"/>
        <end position="21"/>
    </location>
</feature>
<keyword evidence="4" id="KW-0479">Metal-binding</keyword>
<reference evidence="11 12" key="1">
    <citation type="submission" date="2016-07" db="EMBL/GenBank/DDBJ databases">
        <title>Pervasive Adenine N6-methylation of Active Genes in Fungi.</title>
        <authorList>
            <consortium name="DOE Joint Genome Institute"/>
            <person name="Mondo S.J."/>
            <person name="Dannebaum R.O."/>
            <person name="Kuo R.C."/>
            <person name="Labutti K."/>
            <person name="Haridas S."/>
            <person name="Kuo A."/>
            <person name="Salamov A."/>
            <person name="Ahrendt S.R."/>
            <person name="Lipzen A."/>
            <person name="Sullivan W."/>
            <person name="Andreopoulos W.B."/>
            <person name="Clum A."/>
            <person name="Lindquist E."/>
            <person name="Daum C."/>
            <person name="Ramamoorthy G.K."/>
            <person name="Gryganskyi A."/>
            <person name="Culley D."/>
            <person name="Magnuson J.K."/>
            <person name="James T.Y."/>
            <person name="O'Malley M.A."/>
            <person name="Stajich J.E."/>
            <person name="Spatafora J.W."/>
            <person name="Visel A."/>
            <person name="Grigoriev I.V."/>
        </authorList>
    </citation>
    <scope>NUCLEOTIDE SEQUENCE [LARGE SCALE GENOMIC DNA]</scope>
    <source>
        <strain evidence="11 12">CBS 931.73</strain>
    </source>
</reference>
<dbReference type="GO" id="GO:0005886">
    <property type="term" value="C:plasma membrane"/>
    <property type="evidence" value="ECO:0007669"/>
    <property type="project" value="TreeGrafter"/>
</dbReference>
<dbReference type="Gene3D" id="3.40.390.10">
    <property type="entry name" value="Collagenase (Catalytic Domain)"/>
    <property type="match status" value="1"/>
</dbReference>
<dbReference type="GO" id="GO:0004222">
    <property type="term" value="F:metalloendopeptidase activity"/>
    <property type="evidence" value="ECO:0007669"/>
    <property type="project" value="InterPro"/>
</dbReference>
<evidence type="ECO:0000256" key="6">
    <source>
        <dbReference type="ARBA" id="ARBA00022833"/>
    </source>
</evidence>
<accession>A0A1Y1Y169</accession>
<dbReference type="InParanoid" id="A0A1Y1Y169"/>
<comment type="cofactor">
    <cofactor evidence="1">
        <name>Zn(2+)</name>
        <dbReference type="ChEBI" id="CHEBI:29105"/>
    </cofactor>
</comment>